<feature type="transmembrane region" description="Helical" evidence="1">
    <location>
        <begin position="21"/>
        <end position="38"/>
    </location>
</feature>
<keyword evidence="1" id="KW-1133">Transmembrane helix</keyword>
<proteinExistence type="predicted"/>
<keyword evidence="1" id="KW-0472">Membrane</keyword>
<sequence>ELRCVLEFTDRVGITRRSITMWKYGLYAFLIFFFVVFTQQPCNRARRARNFVGLFFDSSVAMRPLEGPRRATRGKLGGQRDLTSRMCAHCGCTLPILVDLGFGPRWLEVLNVETAVSE</sequence>
<protein>
    <submittedName>
        <fullName evidence="2">Uncharacterized protein</fullName>
    </submittedName>
</protein>
<keyword evidence="1" id="KW-0812">Transmembrane</keyword>
<dbReference type="AlphaFoldDB" id="A0ABD0JKY0"/>
<evidence type="ECO:0000256" key="1">
    <source>
        <dbReference type="SAM" id="Phobius"/>
    </source>
</evidence>
<reference evidence="2 3" key="1">
    <citation type="journal article" date="2023" name="Sci. Data">
        <title>Genome assembly of the Korean intertidal mud-creeper Batillaria attramentaria.</title>
        <authorList>
            <person name="Patra A.K."/>
            <person name="Ho P.T."/>
            <person name="Jun S."/>
            <person name="Lee S.J."/>
            <person name="Kim Y."/>
            <person name="Won Y.J."/>
        </authorList>
    </citation>
    <scope>NUCLEOTIDE SEQUENCE [LARGE SCALE GENOMIC DNA]</scope>
    <source>
        <strain evidence="2">Wonlab-2016</strain>
    </source>
</reference>
<organism evidence="2 3">
    <name type="scientific">Batillaria attramentaria</name>
    <dbReference type="NCBI Taxonomy" id="370345"/>
    <lineage>
        <taxon>Eukaryota</taxon>
        <taxon>Metazoa</taxon>
        <taxon>Spiralia</taxon>
        <taxon>Lophotrochozoa</taxon>
        <taxon>Mollusca</taxon>
        <taxon>Gastropoda</taxon>
        <taxon>Caenogastropoda</taxon>
        <taxon>Sorbeoconcha</taxon>
        <taxon>Cerithioidea</taxon>
        <taxon>Batillariidae</taxon>
        <taxon>Batillaria</taxon>
    </lineage>
</organism>
<dbReference type="EMBL" id="JACVVK020000415">
    <property type="protein sequence ID" value="KAK7475112.1"/>
    <property type="molecule type" value="Genomic_DNA"/>
</dbReference>
<evidence type="ECO:0000313" key="3">
    <source>
        <dbReference type="Proteomes" id="UP001519460"/>
    </source>
</evidence>
<feature type="non-terminal residue" evidence="2">
    <location>
        <position position="1"/>
    </location>
</feature>
<comment type="caution">
    <text evidence="2">The sequence shown here is derived from an EMBL/GenBank/DDBJ whole genome shotgun (WGS) entry which is preliminary data.</text>
</comment>
<dbReference type="Proteomes" id="UP001519460">
    <property type="component" value="Unassembled WGS sequence"/>
</dbReference>
<feature type="non-terminal residue" evidence="2">
    <location>
        <position position="118"/>
    </location>
</feature>
<evidence type="ECO:0000313" key="2">
    <source>
        <dbReference type="EMBL" id="KAK7475112.1"/>
    </source>
</evidence>
<keyword evidence="3" id="KW-1185">Reference proteome</keyword>
<accession>A0ABD0JKY0</accession>
<name>A0ABD0JKY0_9CAEN</name>
<gene>
    <name evidence="2" type="ORF">BaRGS_00033664</name>
</gene>